<reference evidence="1 2" key="1">
    <citation type="submission" date="2023-07" db="EMBL/GenBank/DDBJ databases">
        <title>Genomic Encyclopedia of Type Strains, Phase IV (KMG-IV): sequencing the most valuable type-strain genomes for metagenomic binning, comparative biology and taxonomic classification.</title>
        <authorList>
            <person name="Goeker M."/>
        </authorList>
    </citation>
    <scope>NUCLEOTIDE SEQUENCE [LARGE SCALE GENOMIC DNA]</scope>
    <source>
        <strain evidence="1 2">DSM 17723</strain>
    </source>
</reference>
<organism evidence="1 2">
    <name type="scientific">Metabacillus niabensis</name>
    <dbReference type="NCBI Taxonomy" id="324854"/>
    <lineage>
        <taxon>Bacteria</taxon>
        <taxon>Bacillati</taxon>
        <taxon>Bacillota</taxon>
        <taxon>Bacilli</taxon>
        <taxon>Bacillales</taxon>
        <taxon>Bacillaceae</taxon>
        <taxon>Metabacillus</taxon>
    </lineage>
</organism>
<dbReference type="RefSeq" id="WP_095303548.1">
    <property type="nucleotide sequence ID" value="NZ_CADEPK010000215.1"/>
</dbReference>
<evidence type="ECO:0000313" key="1">
    <source>
        <dbReference type="EMBL" id="MDQ0226893.1"/>
    </source>
</evidence>
<proteinExistence type="predicted"/>
<sequence length="95" mass="10964">MTATDSMKLIQEIVDDIIRLSVMDKGDRQMNEHEKAIELLARALYDFTVFHQPPYPPNEEALKGTIAKVKIAYNTIERTKKTNIRMTRLNVNTSK</sequence>
<keyword evidence="2" id="KW-1185">Reference proteome</keyword>
<name>A0ABT9Z5M2_9BACI</name>
<protein>
    <submittedName>
        <fullName evidence="1">Uncharacterized protein</fullName>
    </submittedName>
</protein>
<dbReference type="Proteomes" id="UP001232245">
    <property type="component" value="Unassembled WGS sequence"/>
</dbReference>
<comment type="caution">
    <text evidence="1">The sequence shown here is derived from an EMBL/GenBank/DDBJ whole genome shotgun (WGS) entry which is preliminary data.</text>
</comment>
<accession>A0ABT9Z5M2</accession>
<dbReference type="EMBL" id="JAUSTZ010000007">
    <property type="protein sequence ID" value="MDQ0226893.1"/>
    <property type="molecule type" value="Genomic_DNA"/>
</dbReference>
<gene>
    <name evidence="1" type="ORF">J2S02_003238</name>
</gene>
<evidence type="ECO:0000313" key="2">
    <source>
        <dbReference type="Proteomes" id="UP001232245"/>
    </source>
</evidence>